<dbReference type="Gramene" id="Mp7g13250.1">
    <property type="protein sequence ID" value="Mp7g13250.1.cds"/>
    <property type="gene ID" value="Mp7g13250"/>
</dbReference>
<evidence type="ECO:0000256" key="1">
    <source>
        <dbReference type="ARBA" id="ARBA00006545"/>
    </source>
</evidence>
<evidence type="ECO:0000259" key="6">
    <source>
        <dbReference type="Pfam" id="PF25036"/>
    </source>
</evidence>
<dbReference type="PANTHER" id="PTHR16166:SF143">
    <property type="entry name" value="PROTEIN SORTING-ASSOCIATED PROTEIN, PUTATIVE (DUF1162)-RELATED"/>
    <property type="match status" value="1"/>
</dbReference>
<dbReference type="Pfam" id="PF12624">
    <property type="entry name" value="VPS13_N"/>
    <property type="match status" value="1"/>
</dbReference>
<evidence type="ECO:0008006" key="10">
    <source>
        <dbReference type="Google" id="ProtNLM"/>
    </source>
</evidence>
<dbReference type="InterPro" id="IPR026847">
    <property type="entry name" value="VPS13"/>
</dbReference>
<evidence type="ECO:0000313" key="9">
    <source>
        <dbReference type="Proteomes" id="UP000244005"/>
    </source>
</evidence>
<evidence type="ECO:0000313" key="8">
    <source>
        <dbReference type="EMBL" id="PTQ46876.1"/>
    </source>
</evidence>
<dbReference type="EMBL" id="KZ772681">
    <property type="protein sequence ID" value="PTQ46876.1"/>
    <property type="molecule type" value="Genomic_DNA"/>
</dbReference>
<dbReference type="OMA" id="CEWQYTF"/>
<feature type="domain" description="Vacuolar protein sorting-associated protein 13 VPS13 adaptor binding" evidence="6">
    <location>
        <begin position="2640"/>
        <end position="2866"/>
    </location>
</feature>
<comment type="similarity">
    <text evidence="1">Belongs to the VPS13 family.</text>
</comment>
<dbReference type="GO" id="GO:0006869">
    <property type="term" value="P:lipid transport"/>
    <property type="evidence" value="ECO:0007669"/>
    <property type="project" value="UniProtKB-KW"/>
</dbReference>
<dbReference type="InterPro" id="IPR056748">
    <property type="entry name" value="VPS13-like_C"/>
</dbReference>
<proteinExistence type="inferred from homology"/>
<dbReference type="GO" id="GO:0006623">
    <property type="term" value="P:protein targeting to vacuole"/>
    <property type="evidence" value="ECO:0000318"/>
    <property type="project" value="GO_Central"/>
</dbReference>
<evidence type="ECO:0000256" key="3">
    <source>
        <dbReference type="ARBA" id="ARBA00023055"/>
    </source>
</evidence>
<feature type="domain" description="Intermembrane lipid transfer protein VPS13-like C-terminal" evidence="7">
    <location>
        <begin position="3470"/>
        <end position="3537"/>
    </location>
</feature>
<evidence type="ECO:0000259" key="7">
    <source>
        <dbReference type="Pfam" id="PF25037"/>
    </source>
</evidence>
<feature type="region of interest" description="Disordered" evidence="4">
    <location>
        <begin position="1120"/>
        <end position="1144"/>
    </location>
</feature>
<accession>A0A2R6XLE0</accession>
<dbReference type="Pfam" id="PF25036">
    <property type="entry name" value="VPS13_VAB"/>
    <property type="match status" value="2"/>
</dbReference>
<evidence type="ECO:0000256" key="4">
    <source>
        <dbReference type="SAM" id="MobiDB-lite"/>
    </source>
</evidence>
<keyword evidence="3" id="KW-0445">Lipid transport</keyword>
<feature type="compositionally biased region" description="Basic and acidic residues" evidence="4">
    <location>
        <begin position="1120"/>
        <end position="1130"/>
    </location>
</feature>
<evidence type="ECO:0000256" key="2">
    <source>
        <dbReference type="ARBA" id="ARBA00022448"/>
    </source>
</evidence>
<feature type="region of interest" description="Disordered" evidence="4">
    <location>
        <begin position="895"/>
        <end position="929"/>
    </location>
</feature>
<dbReference type="Proteomes" id="UP000244005">
    <property type="component" value="Unassembled WGS sequence"/>
</dbReference>
<feature type="compositionally biased region" description="Polar residues" evidence="4">
    <location>
        <begin position="901"/>
        <end position="921"/>
    </location>
</feature>
<dbReference type="OrthoDB" id="428159at2759"/>
<feature type="region of interest" description="Disordered" evidence="4">
    <location>
        <begin position="2566"/>
        <end position="2604"/>
    </location>
</feature>
<dbReference type="InterPro" id="IPR009543">
    <property type="entry name" value="VPS13_VAB"/>
</dbReference>
<feature type="region of interest" description="Disordered" evidence="4">
    <location>
        <begin position="436"/>
        <end position="462"/>
    </location>
</feature>
<dbReference type="InterPro" id="IPR026854">
    <property type="entry name" value="VPS13_N"/>
</dbReference>
<feature type="domain" description="Vacuolar protein sorting-associated protein 13 VPS13 adaptor binding" evidence="6">
    <location>
        <begin position="2359"/>
        <end position="2501"/>
    </location>
</feature>
<feature type="region of interest" description="Disordered" evidence="4">
    <location>
        <begin position="2065"/>
        <end position="2087"/>
    </location>
</feature>
<name>A0A2R6XLE0_MARPO</name>
<keyword evidence="2" id="KW-0813">Transport</keyword>
<protein>
    <recommendedName>
        <fullName evidence="10">Vacuolar protein sorting-associated protein</fullName>
    </recommendedName>
</protein>
<dbReference type="GO" id="GO:0045053">
    <property type="term" value="P:protein retention in Golgi apparatus"/>
    <property type="evidence" value="ECO:0000318"/>
    <property type="project" value="GO_Central"/>
</dbReference>
<keyword evidence="9" id="KW-1185">Reference proteome</keyword>
<feature type="compositionally biased region" description="Low complexity" evidence="4">
    <location>
        <begin position="1132"/>
        <end position="1143"/>
    </location>
</feature>
<evidence type="ECO:0000259" key="5">
    <source>
        <dbReference type="Pfam" id="PF12624"/>
    </source>
</evidence>
<dbReference type="Pfam" id="PF25037">
    <property type="entry name" value="VPS13_C"/>
    <property type="match status" value="1"/>
</dbReference>
<feature type="domain" description="Chorein N-terminal" evidence="5">
    <location>
        <begin position="1"/>
        <end position="1020"/>
    </location>
</feature>
<reference evidence="9" key="1">
    <citation type="journal article" date="2017" name="Cell">
        <title>Insights into land plant evolution garnered from the Marchantia polymorpha genome.</title>
        <authorList>
            <person name="Bowman J.L."/>
            <person name="Kohchi T."/>
            <person name="Yamato K.T."/>
            <person name="Jenkins J."/>
            <person name="Shu S."/>
            <person name="Ishizaki K."/>
            <person name="Yamaoka S."/>
            <person name="Nishihama R."/>
            <person name="Nakamura Y."/>
            <person name="Berger F."/>
            <person name="Adam C."/>
            <person name="Aki S.S."/>
            <person name="Althoff F."/>
            <person name="Araki T."/>
            <person name="Arteaga-Vazquez M.A."/>
            <person name="Balasubrmanian S."/>
            <person name="Barry K."/>
            <person name="Bauer D."/>
            <person name="Boehm C.R."/>
            <person name="Briginshaw L."/>
            <person name="Caballero-Perez J."/>
            <person name="Catarino B."/>
            <person name="Chen F."/>
            <person name="Chiyoda S."/>
            <person name="Chovatia M."/>
            <person name="Davies K.M."/>
            <person name="Delmans M."/>
            <person name="Demura T."/>
            <person name="Dierschke T."/>
            <person name="Dolan L."/>
            <person name="Dorantes-Acosta A.E."/>
            <person name="Eklund D.M."/>
            <person name="Florent S.N."/>
            <person name="Flores-Sandoval E."/>
            <person name="Fujiyama A."/>
            <person name="Fukuzawa H."/>
            <person name="Galik B."/>
            <person name="Grimanelli D."/>
            <person name="Grimwood J."/>
            <person name="Grossniklaus U."/>
            <person name="Hamada T."/>
            <person name="Haseloff J."/>
            <person name="Hetherington A.J."/>
            <person name="Higo A."/>
            <person name="Hirakawa Y."/>
            <person name="Hundley H.N."/>
            <person name="Ikeda Y."/>
            <person name="Inoue K."/>
            <person name="Inoue S.I."/>
            <person name="Ishida S."/>
            <person name="Jia Q."/>
            <person name="Kakita M."/>
            <person name="Kanazawa T."/>
            <person name="Kawai Y."/>
            <person name="Kawashima T."/>
            <person name="Kennedy M."/>
            <person name="Kinose K."/>
            <person name="Kinoshita T."/>
            <person name="Kohara Y."/>
            <person name="Koide E."/>
            <person name="Komatsu K."/>
            <person name="Kopischke S."/>
            <person name="Kubo M."/>
            <person name="Kyozuka J."/>
            <person name="Lagercrantz U."/>
            <person name="Lin S.S."/>
            <person name="Lindquist E."/>
            <person name="Lipzen A.M."/>
            <person name="Lu C.W."/>
            <person name="De Luna E."/>
            <person name="Martienssen R.A."/>
            <person name="Minamino N."/>
            <person name="Mizutani M."/>
            <person name="Mizutani M."/>
            <person name="Mochizuki N."/>
            <person name="Monte I."/>
            <person name="Mosher R."/>
            <person name="Nagasaki H."/>
            <person name="Nakagami H."/>
            <person name="Naramoto S."/>
            <person name="Nishitani K."/>
            <person name="Ohtani M."/>
            <person name="Okamoto T."/>
            <person name="Okumura M."/>
            <person name="Phillips J."/>
            <person name="Pollak B."/>
            <person name="Reinders A."/>
            <person name="Rovekamp M."/>
            <person name="Sano R."/>
            <person name="Sawa S."/>
            <person name="Schmid M.W."/>
            <person name="Shirakawa M."/>
            <person name="Solano R."/>
            <person name="Spunde A."/>
            <person name="Suetsugu N."/>
            <person name="Sugano S."/>
            <person name="Sugiyama A."/>
            <person name="Sun R."/>
            <person name="Suzuki Y."/>
            <person name="Takenaka M."/>
            <person name="Takezawa D."/>
            <person name="Tomogane H."/>
            <person name="Tsuzuki M."/>
            <person name="Ueda T."/>
            <person name="Umeda M."/>
            <person name="Ward J.M."/>
            <person name="Watanabe Y."/>
            <person name="Yazaki K."/>
            <person name="Yokoyama R."/>
            <person name="Yoshitake Y."/>
            <person name="Yotsui I."/>
            <person name="Zachgo S."/>
            <person name="Schmutz J."/>
        </authorList>
    </citation>
    <scope>NUCLEOTIDE SEQUENCE [LARGE SCALE GENOMIC DNA]</scope>
    <source>
        <strain evidence="9">Tak-1</strain>
    </source>
</reference>
<organism evidence="8 9">
    <name type="scientific">Marchantia polymorpha</name>
    <name type="common">Common liverwort</name>
    <name type="synonym">Marchantia aquatica</name>
    <dbReference type="NCBI Taxonomy" id="3197"/>
    <lineage>
        <taxon>Eukaryota</taxon>
        <taxon>Viridiplantae</taxon>
        <taxon>Streptophyta</taxon>
        <taxon>Embryophyta</taxon>
        <taxon>Marchantiophyta</taxon>
        <taxon>Marchantiopsida</taxon>
        <taxon>Marchantiidae</taxon>
        <taxon>Marchantiales</taxon>
        <taxon>Marchantiaceae</taxon>
        <taxon>Marchantia</taxon>
    </lineage>
</organism>
<dbReference type="PANTHER" id="PTHR16166">
    <property type="entry name" value="VACUOLAR PROTEIN SORTING-ASSOCIATED PROTEIN VPS13"/>
    <property type="match status" value="1"/>
</dbReference>
<sequence>MFEGVLYQLLAGYLGQYVKDIQREQFRIGLWSGQALLENVELRLEAFDYLQLPFSIKQGTVGKLRFQVPWQKLGWEPILIALEDVNLLAGPHEESEWDAEASDRRALAAKKAALAAAEISKLSQRVSEDKSGETFLSYLSAKIIDNVQVTVSKVHFQYVDATTDPEAVFSFGITLLSLAITTTDGRDHPTLPSMSGATGKSVNSQVHKLVELQELAVYWNTEKSQDLPSTKKSMGDDLRSKVQGVPGGDDERVYLLRPTNARLRLTVDKNATVKGGGPHYSIAVDVDDLSVSLADHQLRQMLMLMEVLSISQLRERYARFRPLMSRPYSENAGWQRRLWFYAIQCVLSDLRRHRRRLMGNVGLLSTERRKRYVSLYKEKLEALQRAEPASDIRFAELEEMELEFEMDEILFFRSLAESQLLGSGFGQDVFENAASEPEASNGKIDEREGDEPQASMPLSQRPLSQQRGWLNWLSLGLLGAAENIDAAVFPDDIIKDLCEAADFNPTSVIEGGNPSKGWCRLILSIRIGEAVGILHNCNREIVNVSLRRTSVTFTQWLDSTSVLIMVPSFEVVDLCTSGSQFPRILAPKVRISPILAKQSIRRSSSLAGQQSWSEGGVSTALVQSSSESRLETMNGHHLSDSFSTLHGELNEPVLVVEVELTNSSQGFGTTVHVSVQPLEFVYSPMFIEQALDFFSKPTPYERREELATTYSAEIGNSSVQCCSETGSTFASGKRVGWHIDVQKPTFLFPENIMSTDGVLMVWAWDSLLVQSTELQSTASSNEDMERNQRLRRGFGSNEQLEIRMVGIQVIVVSQSSNLQERLNYDAKPESHLLERFNLQLAICYFPGDSMKTACVKVSGEITSLRLHLSSWKCVALKAVVAKILKFQKMARSEDLGPLQPTPSGRHQFTAPDSRTCESQSGDLRDNLEGESSSSQIVVSNVMAAALELNFCLKMVTVSLSVDGESGSVFQEMILVAQMHDANIRFTRWNNRKEEVAFIVNRFHVEDAKEVAGSSLRYLLFFSEGLYSSSKKGTNTSEDNTSGNPQASSSKNAFAAKISRSNDSGQRSSAIQFHLQGMECHCHPKVMRAIYWFVTMVTEAKPIVATAEEERTGLHLDEKTEVLSNESERSPSRKSSSSQEELGSGPDVAVQFKDLIFHLYDPGGIIGSLVLADAEVSVFNAKAGHDSLKVLAEAREFRLKGPTWASGNCGGDVFENSSNGLVATLSVTVIKTRKQRSLSGLVYSLMEVDITLQNVHCILLIDYLAVLIGYCTSSEWSFSINGENLLDIGTTGYSFIAGTSKSIVVCKVEIINSMLLLPRESGCSEYLELSLPKVFLSFTPAELPVSGFRTRSDEPGVSNSASSSDEPSEVDVIYISCSELALTARGLYQSEESIDGSGLTLVERADGEMTVELPVSDKSSGELNTSPAGPINVKIDLSSLVLNLAGSVTRRGVELLRVFEKEFSSLPWKHKAYAKGVVNYWIKDRSSFRSLTPPVSTDSPVSMKWSVAHLTLFIKGCHEPLMDVAKLQVENLLVICVLNRGDIESLSIEVLSINLLQGSSLTNLLHVSGVEDSGDEFGSSFKLVTRSASDNHELHIALPDIKVWFHIASWTLVVPAISSFFSPSSKQVDGAFVTASPHFESPEEQVTGVLPAVTGGVGLPSGDEASSSPIEVLRNRGSEDYGEMGVDLVAQQALRPEDDNAHTERSLRFKIGLLKTTLILPDFVEDVIVGPVPRPRPTRRQLVRIVSWTGVAADIDEPIDEDQTEGSQNFEEGSNAGKHIILSLTIRIDELELNRDRSWTLSACITQTKATLEEIILKKHKLRMPFMQATDIRIKGQIYVHETPRMITTFSVEVDSVDVWCSYAILHFFSNFHFEPLRTRSSAATEMYCSLDLQSQSLSLLLSDSRWSCNSPIIEVLLRKIVAQAGWRKLDFEASVFSEAEINYHNIQKVAWEPLVEPWSLCYRMSRRYDCNSSLSRPFRTKFEVTSSAPLNVNITEALVQAVSRAVEMFNDSWKTSTGDDLSTDFNIRDSQSAGNLSMRRFAPYWLQNDTGIPICFWLVGSSNKEHDEEDSRSSVRSTWGSGGGEIVQPGSSVPLFVEEGVDEVFDRRRAGPAADEYNAKKIFNMLQLHRRICVQLEGTARPSLPMSIDLVGSRFFEAVFSEGESGDGGFRHSQGSFQEIESEKGESFHAPVYFEVTAQRYSKLVRLCSMVSVVNTTSVALELRFDLPFVLSPKVMDPVLPGQVMALPVHLAETGRIRWRPVGSNYLWSEPQLLPNLLQLPEAQFGFHRPVVCYPYHPSDGAFRCCITVMNYPVPAAEADTFSHSKGGRKLSTGRANVRDNLGIGLSNGSEAVKSCLFWEITLKAPLVIKNCLPSNLTLKIESGAGVVNSVCAPEGDSLFVYDIDTMHDLSLTILASSYMPTSVKVTNAAVLTTDMTRSTEQDANVTHVEALILKPETNTYSSVCIETETTVDLVSGARELRISSPFWLYNCSCLNLAVMDGDVDISSGLEQHLGGTRNEKAISEEKSFTSAGSRFFGTISGLQAAYEAPEPEVTETVVRRSIKIGTRHRNYSGKPPLSTGSRQSGKNKEAFGDGPHGVTAEQQKPAELESVSSQMVMYSPVQGTDASEPHLRARIVRTRPNELGKKDSSEGMWSRPFLLEPPGGINVVTIPQPDSTGAYVVAVISAPALGSCAGKTKTITFRPRFVLANVSKQALCYKQQGTDAFQRLDRGKHAHLHWHDISREFLVSVRVDDHGWDWSGGFAPDQLGDTQVKVRNHTTGATQMLRVEVSIVGGSAGGAEGAGPAGGGLGTCLILLSNDETGFMPYRIENFTLERLRFHQQKCEKMENMLQSYSSCSYAWDEPCRPHRLVIEVPGAGRPIGAYGLDEVKEYPSISLAATSEKAERKWLVHVRAEGPIRVLSIVDSSVHLVKGSSGADGSTSGEHFSSGQKVETSSELFDEFSVKLAYVGFSIIDTQPQEVVYACAKDLSVQFLQGQHQQILKLDVAWFQVDNQLRYAVYPVMLSVAKSPPIMPINADESGREIVNVNTQQTGGNSRQLLQDAAFAMSIARWRKPTGSVVCFQYITMTLEPLRLELEERVVSSLLQLTESISWSAFCGDANASLTRTSQPWSVINGSQLYGAPMQPFSTAPWKYDMEQIPSTSVLRFTKQVKRLEEYRCWAAAVAVEPIEWKSDKLFSFAKERHKAYIEILRVAPINMSVSFSSAPWLAEGGRGAAARSLLWMTGTLLQRQVRALADVEGAPVHLRQLKLAHPLASWDVIWGMITRHYTRQLLQEVYKVLGSADVFGNPVGFVRSMASGVWEFVSAPATSIVQSPTELVRGVAHGTRSLFTNTVFAFSNAATRFSRAARKGVTVFAMDSEYDLAMERRLHMEGSQEISVVNEFLEGLTGLLQAPIRGAERHGLPGMLSGVALGVVGVVARPVASILEVAGMTAQSIRNSSRPAQWRASRVRLPRYISEYSPLLVYSWERAVGQAVLLEAEGGRYKTEVYFTCMPLKDDGKFVLLTESTLLRVSSKTAENGSASNSAYGQKWYMELEAAIDDILHMDQRGSEVSVLLGPPNRPLIRPKQNALVSSKYTTRFTPFAHETFELVSERAADELHSMLRLLEDQNRKARSKFLLASSTSLSCSDFLDLDRFF</sequence>
<feature type="region of interest" description="Disordered" evidence="4">
    <location>
        <begin position="1028"/>
        <end position="1050"/>
    </location>
</feature>
<gene>
    <name evidence="8" type="ORF">MARPO_0009s0011</name>
</gene>